<reference evidence="1" key="1">
    <citation type="submission" date="2023-03" db="UniProtKB">
        <authorList>
            <consortium name="EnsemblPlants"/>
        </authorList>
    </citation>
    <scope>IDENTIFICATION</scope>
</reference>
<sequence length="52" mass="6147">KICTNRRTPVKIKTDAGGKPFENLKNVRTEENFKKILSTRYFLLHAENREKI</sequence>
<dbReference type="Gramene" id="MELO3C035427.2.1">
    <property type="protein sequence ID" value="MELO3C035427.2.1"/>
    <property type="gene ID" value="MELO3C035427.2"/>
</dbReference>
<dbReference type="AlphaFoldDB" id="A0A9I9ELJ0"/>
<dbReference type="EnsemblPlants" id="MELO3C035427.2.1">
    <property type="protein sequence ID" value="MELO3C035427.2.1"/>
    <property type="gene ID" value="MELO3C035427.2"/>
</dbReference>
<proteinExistence type="predicted"/>
<protein>
    <submittedName>
        <fullName evidence="1">Uncharacterized protein</fullName>
    </submittedName>
</protein>
<accession>A0A9I9ELJ0</accession>
<organism evidence="1">
    <name type="scientific">Cucumis melo</name>
    <name type="common">Muskmelon</name>
    <dbReference type="NCBI Taxonomy" id="3656"/>
    <lineage>
        <taxon>Eukaryota</taxon>
        <taxon>Viridiplantae</taxon>
        <taxon>Streptophyta</taxon>
        <taxon>Embryophyta</taxon>
        <taxon>Tracheophyta</taxon>
        <taxon>Spermatophyta</taxon>
        <taxon>Magnoliopsida</taxon>
        <taxon>eudicotyledons</taxon>
        <taxon>Gunneridae</taxon>
        <taxon>Pentapetalae</taxon>
        <taxon>rosids</taxon>
        <taxon>fabids</taxon>
        <taxon>Cucurbitales</taxon>
        <taxon>Cucurbitaceae</taxon>
        <taxon>Benincaseae</taxon>
        <taxon>Cucumis</taxon>
    </lineage>
</organism>
<evidence type="ECO:0000313" key="1">
    <source>
        <dbReference type="EnsemblPlants" id="MELO3C035427.2.1"/>
    </source>
</evidence>
<name>A0A9I9ELJ0_CUCME</name>